<dbReference type="PANTHER" id="PTHR33375:SF1">
    <property type="entry name" value="CHROMOSOME-PARTITIONING PROTEIN PARB-RELATED"/>
    <property type="match status" value="1"/>
</dbReference>
<evidence type="ECO:0000313" key="4">
    <source>
        <dbReference type="Proteomes" id="UP001419084"/>
    </source>
</evidence>
<dbReference type="SUPFAM" id="SSF110849">
    <property type="entry name" value="ParB/Sulfiredoxin"/>
    <property type="match status" value="1"/>
</dbReference>
<reference evidence="3 4" key="1">
    <citation type="journal article" date="2024" name="Int. J. Syst. Evol. Microbiol.">
        <title>Lacrimispora brassicae sp. nov. isolated from fermented cabbage, and proposal of Clostridium indicum Gundawar et al. 2019 and Clostridium methoxybenzovorans Mechichi et al. 1999 as heterotypic synonyms of Lacrimispora amygdalina (Parshina et al. 2003) Haas and Blanchard 2020 and Lacrimispora indolis (McClung and McCoy 1957) Haas and Blanchard 2020, respectively.</title>
        <authorList>
            <person name="Kobayashi H."/>
            <person name="Tanizawa Y."/>
            <person name="Sakamoto M."/>
            <person name="Ohkuma M."/>
            <person name="Tohno M."/>
        </authorList>
    </citation>
    <scope>NUCLEOTIDE SEQUENCE [LARGE SCALE GENOMIC DNA]</scope>
    <source>
        <strain evidence="3 4">DSM 12857</strain>
    </source>
</reference>
<dbReference type="SMART" id="SM00470">
    <property type="entry name" value="ParB"/>
    <property type="match status" value="1"/>
</dbReference>
<keyword evidence="4" id="KW-1185">Reference proteome</keyword>
<dbReference type="PANTHER" id="PTHR33375">
    <property type="entry name" value="CHROMOSOME-PARTITIONING PROTEIN PARB-RELATED"/>
    <property type="match status" value="1"/>
</dbReference>
<evidence type="ECO:0000313" key="3">
    <source>
        <dbReference type="EMBL" id="GLB30936.1"/>
    </source>
</evidence>
<organism evidence="3 4">
    <name type="scientific">Lacrimispora amygdalina</name>
    <dbReference type="NCBI Taxonomy" id="253257"/>
    <lineage>
        <taxon>Bacteria</taxon>
        <taxon>Bacillati</taxon>
        <taxon>Bacillota</taxon>
        <taxon>Clostridia</taxon>
        <taxon>Lachnospirales</taxon>
        <taxon>Lachnospiraceae</taxon>
        <taxon>Lacrimispora</taxon>
    </lineage>
</organism>
<dbReference type="InterPro" id="IPR003115">
    <property type="entry name" value="ParB_N"/>
</dbReference>
<dbReference type="InterPro" id="IPR050336">
    <property type="entry name" value="Chromosome_partition/occlusion"/>
</dbReference>
<sequence length="304" mass="34528">MKSSASKIKMTSFDDLFGSNEETVCSVDAVNTIQDIEISKLSTFANHPFKVLDDEKMEETKESIAKYGVLVPIIVRPKEDGTFEIIAGHRRKRACELLELPTIPTIVRDLDDEESTIVMVDSNIQRENLLFSEKAYAYKMKLEAIKKQGKRTDLTSAQVVPKLTAREQVAKDAGVNRMEITRYIRLTELITDLLNMTDERKLAFNTAVELSYLSNEEQEMLLVKMEDLEVIPSMAQAAKLKKYSAEGSLNEAVADAILSETSDKPVTVTLKSEKLTRYFPKSYSKEQMEDIITDLLQKWHDEQN</sequence>
<protein>
    <recommendedName>
        <fullName evidence="2">ParB-like N-terminal domain-containing protein</fullName>
    </recommendedName>
</protein>
<dbReference type="RefSeq" id="WP_346065501.1">
    <property type="nucleotide sequence ID" value="NZ_BRPJ01000051.1"/>
</dbReference>
<accession>A0ABQ5M7N6</accession>
<comment type="caution">
    <text evidence="3">The sequence shown here is derived from an EMBL/GenBank/DDBJ whole genome shotgun (WGS) entry which is preliminary data.</text>
</comment>
<dbReference type="InterPro" id="IPR036086">
    <property type="entry name" value="ParB/Sulfiredoxin_sf"/>
</dbReference>
<evidence type="ECO:0000259" key="2">
    <source>
        <dbReference type="SMART" id="SM00470"/>
    </source>
</evidence>
<gene>
    <name evidence="3" type="ORF">LAD12857_28590</name>
</gene>
<dbReference type="Gene3D" id="3.90.1530.30">
    <property type="match status" value="1"/>
</dbReference>
<dbReference type="CDD" id="cd16407">
    <property type="entry name" value="ParB_N_like"/>
    <property type="match status" value="1"/>
</dbReference>
<dbReference type="EMBL" id="BRPJ01000051">
    <property type="protein sequence ID" value="GLB30936.1"/>
    <property type="molecule type" value="Genomic_DNA"/>
</dbReference>
<dbReference type="InterPro" id="IPR004437">
    <property type="entry name" value="ParB/RepB/Spo0J"/>
</dbReference>
<feature type="domain" description="ParB-like N-terminal" evidence="2">
    <location>
        <begin position="34"/>
        <end position="124"/>
    </location>
</feature>
<name>A0ABQ5M7N6_9FIRM</name>
<dbReference type="Proteomes" id="UP001419084">
    <property type="component" value="Unassembled WGS sequence"/>
</dbReference>
<dbReference type="Gene3D" id="1.10.10.2830">
    <property type="match status" value="1"/>
</dbReference>
<proteinExistence type="inferred from homology"/>
<dbReference type="SUPFAM" id="SSF109709">
    <property type="entry name" value="KorB DNA-binding domain-like"/>
    <property type="match status" value="1"/>
</dbReference>
<dbReference type="NCBIfam" id="TIGR00180">
    <property type="entry name" value="parB_part"/>
    <property type="match status" value="1"/>
</dbReference>
<dbReference type="Pfam" id="PF02195">
    <property type="entry name" value="ParB_N"/>
    <property type="match status" value="1"/>
</dbReference>
<comment type="similarity">
    <text evidence="1">Belongs to the ParB family.</text>
</comment>
<evidence type="ECO:0000256" key="1">
    <source>
        <dbReference type="ARBA" id="ARBA00006295"/>
    </source>
</evidence>